<organism evidence="4 5">
    <name type="scientific">Naegleria lovaniensis</name>
    <name type="common">Amoeba</name>
    <dbReference type="NCBI Taxonomy" id="51637"/>
    <lineage>
        <taxon>Eukaryota</taxon>
        <taxon>Discoba</taxon>
        <taxon>Heterolobosea</taxon>
        <taxon>Tetramitia</taxon>
        <taxon>Eutetramitia</taxon>
        <taxon>Vahlkampfiidae</taxon>
        <taxon>Naegleria</taxon>
    </lineage>
</organism>
<sequence length="1008" mass="115767">MDHALTRDDTTMANDLVHSMSMLCNHQNIGSKTIQQEQALSDVQFNFSATIKDHIFVDINSDCGICLLPLYDDTPVYKLEKCDHVFHLTCVYRCLESRNIPNNCVKCYSSISREEEKKVKLIYKDEVRSRRLAKRASNNRHTEDSKTNHEIQNATEDSKATTIVATERKVSFSLPHVINDKLTITNYGYFLNFDTRYPVHYKCTSWLHESYQFYCEIESNPSYQQEGDAVYVFKARCDDPPIDVEAFTQSELSKKIEQHLPHSTNNRRKKTVVNVSQLFGLQNRKVKAVLEQLRQVPSHEACHDQEVFEATRVVVRSAATTQEHCLDSSLEHNHIDKSDHDNIRATVGHQHPQTLQVLENHSTLKRKQMCEEEDHRLSLVRLDTTTTTCQDSLKKKRKMYLFEPGRTLFSENFSSAFMTSMNHCIITTSFNQFTDISFKHWSEQISTITTTHKDILTLVKNFLIDQYHLTSSPIFVNSPRYQSIQSLESISERDFKTIANIYMYTCHFNEFQSIINNDYCTLYDIFMCSESSMSLHCVMQVYELFCTLSQQNAALQSDIIYSCLKTQIEHDESMDLLSMVNVFYKIFQRKLYSNEELVHACRSIVSWSCKFFRPSHPVVASWDNHSTLSHVQSNSTTPCCNQEPSFCMNSMTTATTFDGREITACEKHVLYGLYILAKSIDYFIMKNLNTQTILLNLSVIIQHAQHVVDLKEIGQVIRSCCIELSPNQTIHHDTNENLNRLRVETMKELVTPSHSIRPDIETHLRSEILPSSNSQPSHVQSSNSQPSIIQSSNFQPSNVQSSNSQSSRKVSMPHEETSLNSKHSKTHNLTTCRNQNNSDHSPHSLFNSKPSSSNYTKTKYRVVTTQSNMTSPLDTSDHADTKPLLIENNHSSQERFSGTTSHLKSIQFMNHETSQLTSLSSVFSQATKSHHLDHMDFSHGEQNGDFIVNSNAQNNRMEEGEDEIASFHFSSSSGSLISELKGNVRMNPTIVFQYFHILSEYHHNVMRI</sequence>
<dbReference type="EMBL" id="PYSW02000041">
    <property type="protein sequence ID" value="KAG2374868.1"/>
    <property type="molecule type" value="Genomic_DNA"/>
</dbReference>
<proteinExistence type="predicted"/>
<dbReference type="Gene3D" id="3.30.160.360">
    <property type="match status" value="1"/>
</dbReference>
<feature type="region of interest" description="Disordered" evidence="2">
    <location>
        <begin position="769"/>
        <end position="854"/>
    </location>
</feature>
<dbReference type="AlphaFoldDB" id="A0AA88KEB2"/>
<dbReference type="Gene3D" id="3.30.40.10">
    <property type="entry name" value="Zinc/RING finger domain, C3HC4 (zinc finger)"/>
    <property type="match status" value="1"/>
</dbReference>
<accession>A0AA88KEB2</accession>
<dbReference type="RefSeq" id="XP_044544042.1">
    <property type="nucleotide sequence ID" value="XM_044685765.1"/>
</dbReference>
<dbReference type="InterPro" id="IPR001841">
    <property type="entry name" value="Znf_RING"/>
</dbReference>
<feature type="compositionally biased region" description="Polar residues" evidence="2">
    <location>
        <begin position="827"/>
        <end position="854"/>
    </location>
</feature>
<feature type="region of interest" description="Disordered" evidence="2">
    <location>
        <begin position="133"/>
        <end position="158"/>
    </location>
</feature>
<protein>
    <recommendedName>
        <fullName evidence="3">RING-type domain-containing protein</fullName>
    </recommendedName>
</protein>
<evidence type="ECO:0000313" key="4">
    <source>
        <dbReference type="EMBL" id="KAG2374868.1"/>
    </source>
</evidence>
<evidence type="ECO:0000256" key="1">
    <source>
        <dbReference type="PROSITE-ProRule" id="PRU00175"/>
    </source>
</evidence>
<evidence type="ECO:0000256" key="2">
    <source>
        <dbReference type="SAM" id="MobiDB-lite"/>
    </source>
</evidence>
<dbReference type="SUPFAM" id="SSF57850">
    <property type="entry name" value="RING/U-box"/>
    <property type="match status" value="1"/>
</dbReference>
<reference evidence="4 5" key="1">
    <citation type="journal article" date="2018" name="BMC Genomics">
        <title>The genome of Naegleria lovaniensis, the basis for a comparative approach to unravel pathogenicity factors of the human pathogenic amoeba N. fowleri.</title>
        <authorList>
            <person name="Liechti N."/>
            <person name="Schurch N."/>
            <person name="Bruggmann R."/>
            <person name="Wittwer M."/>
        </authorList>
    </citation>
    <scope>NUCLEOTIDE SEQUENCE [LARGE SCALE GENOMIC DNA]</scope>
    <source>
        <strain evidence="4 5">ATCC 30569</strain>
    </source>
</reference>
<keyword evidence="5" id="KW-1185">Reference proteome</keyword>
<feature type="domain" description="RING-type" evidence="3">
    <location>
        <begin position="63"/>
        <end position="107"/>
    </location>
</feature>
<feature type="compositionally biased region" description="Low complexity" evidence="2">
    <location>
        <begin position="770"/>
        <end position="807"/>
    </location>
</feature>
<evidence type="ECO:0000259" key="3">
    <source>
        <dbReference type="PROSITE" id="PS50089"/>
    </source>
</evidence>
<keyword evidence="1" id="KW-0862">Zinc</keyword>
<dbReference type="Proteomes" id="UP000816034">
    <property type="component" value="Unassembled WGS sequence"/>
</dbReference>
<keyword evidence="1" id="KW-0479">Metal-binding</keyword>
<feature type="compositionally biased region" description="Basic and acidic residues" evidence="2">
    <location>
        <begin position="140"/>
        <end position="149"/>
    </location>
</feature>
<gene>
    <name evidence="4" type="ORF">C9374_010242</name>
</gene>
<comment type="caution">
    <text evidence="4">The sequence shown here is derived from an EMBL/GenBank/DDBJ whole genome shotgun (WGS) entry which is preliminary data.</text>
</comment>
<name>A0AA88KEB2_NAELO</name>
<dbReference type="GeneID" id="68102696"/>
<dbReference type="CDD" id="cd16448">
    <property type="entry name" value="RING-H2"/>
    <property type="match status" value="1"/>
</dbReference>
<dbReference type="PROSITE" id="PS50089">
    <property type="entry name" value="ZF_RING_2"/>
    <property type="match status" value="1"/>
</dbReference>
<evidence type="ECO:0000313" key="5">
    <source>
        <dbReference type="Proteomes" id="UP000816034"/>
    </source>
</evidence>
<keyword evidence="1" id="KW-0863">Zinc-finger</keyword>
<dbReference type="GO" id="GO:0008270">
    <property type="term" value="F:zinc ion binding"/>
    <property type="evidence" value="ECO:0007669"/>
    <property type="project" value="UniProtKB-KW"/>
</dbReference>
<dbReference type="InterPro" id="IPR013083">
    <property type="entry name" value="Znf_RING/FYVE/PHD"/>
</dbReference>